<name>A0A852T4M2_9MICO</name>
<evidence type="ECO:0000256" key="3">
    <source>
        <dbReference type="RuleBase" id="RU000363"/>
    </source>
</evidence>
<dbReference type="PANTHER" id="PTHR43669:SF3">
    <property type="entry name" value="ALCOHOL DEHYDROGENASE, PUTATIVE (AFU_ORTHOLOGUE AFUA_3G03445)-RELATED"/>
    <property type="match status" value="1"/>
</dbReference>
<dbReference type="GO" id="GO:0016491">
    <property type="term" value="F:oxidoreductase activity"/>
    <property type="evidence" value="ECO:0007669"/>
    <property type="project" value="UniProtKB-KW"/>
</dbReference>
<dbReference type="InterPro" id="IPR002347">
    <property type="entry name" value="SDR_fam"/>
</dbReference>
<dbReference type="InterPro" id="IPR036291">
    <property type="entry name" value="NAD(P)-bd_dom_sf"/>
</dbReference>
<keyword evidence="2" id="KW-0560">Oxidoreductase</keyword>
<dbReference type="PRINTS" id="PR00081">
    <property type="entry name" value="GDHRDH"/>
</dbReference>
<keyword evidence="6" id="KW-1185">Reference proteome</keyword>
<proteinExistence type="inferred from homology"/>
<dbReference type="InterPro" id="IPR057326">
    <property type="entry name" value="KR_dom"/>
</dbReference>
<dbReference type="AlphaFoldDB" id="A0A852T4M2"/>
<comment type="similarity">
    <text evidence="1 3">Belongs to the short-chain dehydrogenases/reductases (SDR) family.</text>
</comment>
<dbReference type="PRINTS" id="PR00080">
    <property type="entry name" value="SDRFAMILY"/>
</dbReference>
<dbReference type="EMBL" id="JACCBJ010000001">
    <property type="protein sequence ID" value="NYD75763.1"/>
    <property type="molecule type" value="Genomic_DNA"/>
</dbReference>
<dbReference type="Gene3D" id="3.40.50.720">
    <property type="entry name" value="NAD(P)-binding Rossmann-like Domain"/>
    <property type="match status" value="1"/>
</dbReference>
<comment type="caution">
    <text evidence="5">The sequence shown here is derived from an EMBL/GenBank/DDBJ whole genome shotgun (WGS) entry which is preliminary data.</text>
</comment>
<dbReference type="Proteomes" id="UP000589620">
    <property type="component" value="Unassembled WGS sequence"/>
</dbReference>
<evidence type="ECO:0000313" key="5">
    <source>
        <dbReference type="EMBL" id="NYD75763.1"/>
    </source>
</evidence>
<gene>
    <name evidence="5" type="ORF">BJ963_003282</name>
</gene>
<dbReference type="SMART" id="SM00822">
    <property type="entry name" value="PKS_KR"/>
    <property type="match status" value="1"/>
</dbReference>
<feature type="domain" description="Ketoreductase" evidence="4">
    <location>
        <begin position="6"/>
        <end position="191"/>
    </location>
</feature>
<evidence type="ECO:0000313" key="6">
    <source>
        <dbReference type="Proteomes" id="UP000589620"/>
    </source>
</evidence>
<dbReference type="SUPFAM" id="SSF51735">
    <property type="entry name" value="NAD(P)-binding Rossmann-fold domains"/>
    <property type="match status" value="1"/>
</dbReference>
<dbReference type="CDD" id="cd05233">
    <property type="entry name" value="SDR_c"/>
    <property type="match status" value="1"/>
</dbReference>
<accession>A0A852T4M2</accession>
<reference evidence="5 6" key="1">
    <citation type="submission" date="2020-07" db="EMBL/GenBank/DDBJ databases">
        <title>Sequencing the genomes of 1000 actinobacteria strains.</title>
        <authorList>
            <person name="Klenk H.-P."/>
        </authorList>
    </citation>
    <scope>NUCLEOTIDE SEQUENCE [LARGE SCALE GENOMIC DNA]</scope>
    <source>
        <strain evidence="5 6">DSM 23871</strain>
    </source>
</reference>
<evidence type="ECO:0000259" key="4">
    <source>
        <dbReference type="SMART" id="SM00822"/>
    </source>
</evidence>
<evidence type="ECO:0000256" key="2">
    <source>
        <dbReference type="ARBA" id="ARBA00023002"/>
    </source>
</evidence>
<dbReference type="PANTHER" id="PTHR43669">
    <property type="entry name" value="5-KETO-D-GLUCONATE 5-REDUCTASE"/>
    <property type="match status" value="1"/>
</dbReference>
<dbReference type="RefSeq" id="WP_179457581.1">
    <property type="nucleotide sequence ID" value="NZ_BAAAPX010000001.1"/>
</dbReference>
<organism evidence="5 6">
    <name type="scientific">Leifsonia soli</name>
    <dbReference type="NCBI Taxonomy" id="582665"/>
    <lineage>
        <taxon>Bacteria</taxon>
        <taxon>Bacillati</taxon>
        <taxon>Actinomycetota</taxon>
        <taxon>Actinomycetes</taxon>
        <taxon>Micrococcales</taxon>
        <taxon>Microbacteriaceae</taxon>
        <taxon>Leifsonia</taxon>
    </lineage>
</organism>
<protein>
    <submittedName>
        <fullName evidence="5">NAD(P)-dependent dehydrogenase (Short-subunit alcohol dehydrogenase family)</fullName>
    </submittedName>
</protein>
<sequence>MTASGVSVLVAGAAGGVGRAVALAAASEGATVLLLGRDRSSLDRVRAEVAEAGGTAHVAVADATSAAQVDDAVAALRRDAGGIDVVVNAVGINLKARHLDELDEAGWRSVLDSNLTAAFFLTRAALAGFRAGGGGLLIHISSVAALVPDLSGAAYQASKAGLAALARATALEASGDGVRVTTISPGLIDTGFVRHRPTTPTPEELAGALRPEDVAEMCLAVIRLPARATVSEVVMRPTGR</sequence>
<dbReference type="Pfam" id="PF00106">
    <property type="entry name" value="adh_short"/>
    <property type="match status" value="1"/>
</dbReference>
<evidence type="ECO:0000256" key="1">
    <source>
        <dbReference type="ARBA" id="ARBA00006484"/>
    </source>
</evidence>